<dbReference type="PROSITE" id="PS51294">
    <property type="entry name" value="HTH_MYB"/>
    <property type="match status" value="2"/>
</dbReference>
<dbReference type="GO" id="GO:0000978">
    <property type="term" value="F:RNA polymerase II cis-regulatory region sequence-specific DNA binding"/>
    <property type="evidence" value="ECO:0007669"/>
    <property type="project" value="TreeGrafter"/>
</dbReference>
<evidence type="ECO:0000256" key="3">
    <source>
        <dbReference type="ARBA" id="ARBA00023015"/>
    </source>
</evidence>
<dbReference type="InterPro" id="IPR009057">
    <property type="entry name" value="Homeodomain-like_sf"/>
</dbReference>
<dbReference type="InterPro" id="IPR017930">
    <property type="entry name" value="Myb_dom"/>
</dbReference>
<evidence type="ECO:0000256" key="2">
    <source>
        <dbReference type="ARBA" id="ARBA00022737"/>
    </source>
</evidence>
<accession>A0A2Z7D2U0</accession>
<dbReference type="EMBL" id="KQ991955">
    <property type="protein sequence ID" value="KZV51189.1"/>
    <property type="molecule type" value="Genomic_DNA"/>
</dbReference>
<organism evidence="9 10">
    <name type="scientific">Dorcoceras hygrometricum</name>
    <dbReference type="NCBI Taxonomy" id="472368"/>
    <lineage>
        <taxon>Eukaryota</taxon>
        <taxon>Viridiplantae</taxon>
        <taxon>Streptophyta</taxon>
        <taxon>Embryophyta</taxon>
        <taxon>Tracheophyta</taxon>
        <taxon>Spermatophyta</taxon>
        <taxon>Magnoliopsida</taxon>
        <taxon>eudicotyledons</taxon>
        <taxon>Gunneridae</taxon>
        <taxon>Pentapetalae</taxon>
        <taxon>asterids</taxon>
        <taxon>lamiids</taxon>
        <taxon>Lamiales</taxon>
        <taxon>Gesneriaceae</taxon>
        <taxon>Didymocarpoideae</taxon>
        <taxon>Trichosporeae</taxon>
        <taxon>Loxocarpinae</taxon>
        <taxon>Dorcoceras</taxon>
    </lineage>
</organism>
<dbReference type="SUPFAM" id="SSF46689">
    <property type="entry name" value="Homeodomain-like"/>
    <property type="match status" value="1"/>
</dbReference>
<keyword evidence="2" id="KW-0677">Repeat</keyword>
<dbReference type="InterPro" id="IPR050560">
    <property type="entry name" value="MYB_TF"/>
</dbReference>
<dbReference type="Pfam" id="PF13921">
    <property type="entry name" value="Myb_DNA-bind_6"/>
    <property type="match status" value="1"/>
</dbReference>
<keyword evidence="6" id="KW-0539">Nucleus</keyword>
<feature type="domain" description="Myb-like" evidence="7">
    <location>
        <begin position="66"/>
        <end position="116"/>
    </location>
</feature>
<keyword evidence="3" id="KW-0805">Transcription regulation</keyword>
<evidence type="ECO:0000256" key="5">
    <source>
        <dbReference type="ARBA" id="ARBA00023163"/>
    </source>
</evidence>
<proteinExistence type="predicted"/>
<evidence type="ECO:0000259" key="7">
    <source>
        <dbReference type="PROSITE" id="PS50090"/>
    </source>
</evidence>
<dbReference type="CDD" id="cd00167">
    <property type="entry name" value="SANT"/>
    <property type="match status" value="2"/>
</dbReference>
<reference evidence="9 10" key="1">
    <citation type="journal article" date="2015" name="Proc. Natl. Acad. Sci. U.S.A.">
        <title>The resurrection genome of Boea hygrometrica: A blueprint for survival of dehydration.</title>
        <authorList>
            <person name="Xiao L."/>
            <person name="Yang G."/>
            <person name="Zhang L."/>
            <person name="Yang X."/>
            <person name="Zhao S."/>
            <person name="Ji Z."/>
            <person name="Zhou Q."/>
            <person name="Hu M."/>
            <person name="Wang Y."/>
            <person name="Chen M."/>
            <person name="Xu Y."/>
            <person name="Jin H."/>
            <person name="Xiao X."/>
            <person name="Hu G."/>
            <person name="Bao F."/>
            <person name="Hu Y."/>
            <person name="Wan P."/>
            <person name="Li L."/>
            <person name="Deng X."/>
            <person name="Kuang T."/>
            <person name="Xiang C."/>
            <person name="Zhu J.K."/>
            <person name="Oliver M.J."/>
            <person name="He Y."/>
        </authorList>
    </citation>
    <scope>NUCLEOTIDE SEQUENCE [LARGE SCALE GENOMIC DNA]</scope>
    <source>
        <strain evidence="10">cv. XS01</strain>
    </source>
</reference>
<dbReference type="AlphaFoldDB" id="A0A2Z7D2U0"/>
<dbReference type="OrthoDB" id="2143914at2759"/>
<dbReference type="InterPro" id="IPR001005">
    <property type="entry name" value="SANT/Myb"/>
</dbReference>
<dbReference type="SMART" id="SM00717">
    <property type="entry name" value="SANT"/>
    <property type="match status" value="2"/>
</dbReference>
<evidence type="ECO:0000313" key="10">
    <source>
        <dbReference type="Proteomes" id="UP000250235"/>
    </source>
</evidence>
<dbReference type="PANTHER" id="PTHR45614">
    <property type="entry name" value="MYB PROTEIN-RELATED"/>
    <property type="match status" value="1"/>
</dbReference>
<keyword evidence="5" id="KW-0804">Transcription</keyword>
<feature type="domain" description="Myb-like" evidence="7">
    <location>
        <begin position="22"/>
        <end position="65"/>
    </location>
</feature>
<evidence type="ECO:0000256" key="1">
    <source>
        <dbReference type="ARBA" id="ARBA00004123"/>
    </source>
</evidence>
<feature type="domain" description="HTH myb-type" evidence="8">
    <location>
        <begin position="14"/>
        <end position="69"/>
    </location>
</feature>
<gene>
    <name evidence="9" type="ORF">F511_12592</name>
</gene>
<evidence type="ECO:0000256" key="6">
    <source>
        <dbReference type="ARBA" id="ARBA00023242"/>
    </source>
</evidence>
<evidence type="ECO:0000313" key="9">
    <source>
        <dbReference type="EMBL" id="KZV51189.1"/>
    </source>
</evidence>
<evidence type="ECO:0000256" key="4">
    <source>
        <dbReference type="ARBA" id="ARBA00023125"/>
    </source>
</evidence>
<comment type="subcellular location">
    <subcellularLocation>
        <location evidence="1">Nucleus</location>
    </subcellularLocation>
</comment>
<feature type="domain" description="HTH myb-type" evidence="8">
    <location>
        <begin position="70"/>
        <end position="120"/>
    </location>
</feature>
<dbReference type="PROSITE" id="PS50090">
    <property type="entry name" value="MYB_LIKE"/>
    <property type="match status" value="2"/>
</dbReference>
<dbReference type="GO" id="GO:0000981">
    <property type="term" value="F:DNA-binding transcription factor activity, RNA polymerase II-specific"/>
    <property type="evidence" value="ECO:0007669"/>
    <property type="project" value="TreeGrafter"/>
</dbReference>
<evidence type="ECO:0000259" key="8">
    <source>
        <dbReference type="PROSITE" id="PS51294"/>
    </source>
</evidence>
<keyword evidence="4" id="KW-0238">DNA-binding</keyword>
<sequence>MEYSKTGNGAHQKRFTCNKFHWRPEEDEKLTSLVQKIGPNNWELIAKQFRGRTGKSCRLRWVNQLDPDIVKAPFTVEEKRKLLELHQFYGNKWAVISKHFDRRTDNQVKNQYHVLVGSRTIRASSPPSGDNLEDTPKEESMNLSLLENVSTMASGSQFSKFSYDKDSNAGFDPSSVVTPYRVEIPFIHNGPYSVYGKDEMWYGASGSNPGMADPHSFENANLGYINSDQHTFWDDAMNSDISYTELLNLPVETPPQQGYVKDHQFIDFFGIEKP</sequence>
<dbReference type="PANTHER" id="PTHR45614:SF264">
    <property type="entry name" value="HOMEODOMAIN-RELATED"/>
    <property type="match status" value="1"/>
</dbReference>
<keyword evidence="10" id="KW-1185">Reference proteome</keyword>
<dbReference type="FunFam" id="1.10.10.60:FF:000060">
    <property type="entry name" value="MYB transcription factor"/>
    <property type="match status" value="1"/>
</dbReference>
<dbReference type="GO" id="GO:0005634">
    <property type="term" value="C:nucleus"/>
    <property type="evidence" value="ECO:0007669"/>
    <property type="project" value="UniProtKB-SubCell"/>
</dbReference>
<dbReference type="Gene3D" id="1.10.10.60">
    <property type="entry name" value="Homeodomain-like"/>
    <property type="match status" value="2"/>
</dbReference>
<name>A0A2Z7D2U0_9LAMI</name>
<protein>
    <submittedName>
        <fullName evidence="9">Transcriptional activator Myb-like</fullName>
    </submittedName>
</protein>
<dbReference type="Proteomes" id="UP000250235">
    <property type="component" value="Unassembled WGS sequence"/>
</dbReference>